<sequence length="736" mass="80078">MSSTMNNWLGFSLSPQEQLPSSQTDHHHHQDHSQNSASHRLGFNSDELSGTVVSGDCFDLTSADSTPPSFGILEAFHRNHNHSQEWNMKGLGMNSENNYKNSSELSMLVATPCNSQEPKLENFLGGHSFSDHEQKLHGCTTVYDTTTTTTTTVGAGDYMFIPTNCSLQHPSDDTTNNARTENNTSSSNNNSSSIGLSMIKTWLRNQPAQPESKNASGGGAQSLSLSMSTGSQSGSPLPLLNANGGINGGESSSDNNKQQKTTAATTTTMGTTGVDSQTGAIEAVPRKSIDTFGQRTSIYRGVTRHRWTGRYEAHLWDNSCRREGQTRKGRQVYLGGYDKEEKAARAYDLAALKYWGTTTTTNFPISNYEKELEEMKHMTRQEYVASLRRKSSGFSRGASIYRGVTRHHQHGRWQARIGRVAGNKDLYLGTFSTQEEAAEAYDIAAIKFRGLNAVTNFDMSRYDVNSILESSTLPIGGAAKRLKDAEQASEMTVDGQRLAVGVAADDDNISSQLTVDGITNYGSAAAAAHHHGWPAIAAFQQAQHQTYGSMHFPYGQRIWCKQEQEDFHNQLQLGNNNTHNFFQPSVLHNLINMESSSLEHSSSSNNSVIYSNGSYHQAGYGSNNGGFVIPMGTVIAANNDQGFGESSGDQAQAAAAKALGFENMFSSASNSSSSSSDPYHARNVYYLSQQQQSSSNHPQGSACNNWVPTAVPTLAQRSGNMTVCHGAPTFTVWNDT</sequence>
<protein>
    <submittedName>
        <fullName evidence="1">AP2-like ethylene-responsive transcription factor</fullName>
    </submittedName>
</protein>
<name>A0ACC1YG58_MELAZ</name>
<proteinExistence type="predicted"/>
<keyword evidence="2" id="KW-1185">Reference proteome</keyword>
<evidence type="ECO:0000313" key="1">
    <source>
        <dbReference type="EMBL" id="KAJ4721650.1"/>
    </source>
</evidence>
<gene>
    <name evidence="1" type="ORF">OWV82_009312</name>
</gene>
<reference evidence="1 2" key="1">
    <citation type="journal article" date="2023" name="Science">
        <title>Complex scaffold remodeling in plant triterpene biosynthesis.</title>
        <authorList>
            <person name="De La Pena R."/>
            <person name="Hodgson H."/>
            <person name="Liu J.C."/>
            <person name="Stephenson M.J."/>
            <person name="Martin A.C."/>
            <person name="Owen C."/>
            <person name="Harkess A."/>
            <person name="Leebens-Mack J."/>
            <person name="Jimenez L.E."/>
            <person name="Osbourn A."/>
            <person name="Sattely E.S."/>
        </authorList>
    </citation>
    <scope>NUCLEOTIDE SEQUENCE [LARGE SCALE GENOMIC DNA]</scope>
    <source>
        <strain evidence="2">cv. JPN11</strain>
        <tissue evidence="1">Leaf</tissue>
    </source>
</reference>
<comment type="caution">
    <text evidence="1">The sequence shown here is derived from an EMBL/GenBank/DDBJ whole genome shotgun (WGS) entry which is preliminary data.</text>
</comment>
<accession>A0ACC1YG58</accession>
<dbReference type="EMBL" id="CM051397">
    <property type="protein sequence ID" value="KAJ4721650.1"/>
    <property type="molecule type" value="Genomic_DNA"/>
</dbReference>
<evidence type="ECO:0000313" key="2">
    <source>
        <dbReference type="Proteomes" id="UP001164539"/>
    </source>
</evidence>
<dbReference type="Proteomes" id="UP001164539">
    <property type="component" value="Chromosome 4"/>
</dbReference>
<organism evidence="1 2">
    <name type="scientific">Melia azedarach</name>
    <name type="common">Chinaberry tree</name>
    <dbReference type="NCBI Taxonomy" id="155640"/>
    <lineage>
        <taxon>Eukaryota</taxon>
        <taxon>Viridiplantae</taxon>
        <taxon>Streptophyta</taxon>
        <taxon>Embryophyta</taxon>
        <taxon>Tracheophyta</taxon>
        <taxon>Spermatophyta</taxon>
        <taxon>Magnoliopsida</taxon>
        <taxon>eudicotyledons</taxon>
        <taxon>Gunneridae</taxon>
        <taxon>Pentapetalae</taxon>
        <taxon>rosids</taxon>
        <taxon>malvids</taxon>
        <taxon>Sapindales</taxon>
        <taxon>Meliaceae</taxon>
        <taxon>Melia</taxon>
    </lineage>
</organism>